<reference evidence="2" key="1">
    <citation type="submission" date="2022-12" db="EMBL/GenBank/DDBJ databases">
        <title>Draft genome assemblies for two species of Escallonia (Escalloniales).</title>
        <authorList>
            <person name="Chanderbali A."/>
            <person name="Dervinis C."/>
            <person name="Anghel I."/>
            <person name="Soltis D."/>
            <person name="Soltis P."/>
            <person name="Zapata F."/>
        </authorList>
    </citation>
    <scope>NUCLEOTIDE SEQUENCE</scope>
    <source>
        <strain evidence="2">UCBG92.1500</strain>
        <tissue evidence="2">Leaf</tissue>
    </source>
</reference>
<dbReference type="PANTHER" id="PTHR36046:SF1">
    <property type="entry name" value="DUF6737 DOMAIN-CONTAINING PROTEIN"/>
    <property type="match status" value="1"/>
</dbReference>
<gene>
    <name evidence="2" type="ORF">RJ640_019745</name>
</gene>
<dbReference type="Proteomes" id="UP001187471">
    <property type="component" value="Unassembled WGS sequence"/>
</dbReference>
<dbReference type="Pfam" id="PF20522">
    <property type="entry name" value="DUF6737"/>
    <property type="match status" value="1"/>
</dbReference>
<evidence type="ECO:0000313" key="3">
    <source>
        <dbReference type="Proteomes" id="UP001187471"/>
    </source>
</evidence>
<proteinExistence type="predicted"/>
<evidence type="ECO:0000313" key="2">
    <source>
        <dbReference type="EMBL" id="KAK2973745.1"/>
    </source>
</evidence>
<dbReference type="InterPro" id="IPR046625">
    <property type="entry name" value="DUF6737"/>
</dbReference>
<name>A0AA88R1L7_9ASTE</name>
<organism evidence="2 3">
    <name type="scientific">Escallonia rubra</name>
    <dbReference type="NCBI Taxonomy" id="112253"/>
    <lineage>
        <taxon>Eukaryota</taxon>
        <taxon>Viridiplantae</taxon>
        <taxon>Streptophyta</taxon>
        <taxon>Embryophyta</taxon>
        <taxon>Tracheophyta</taxon>
        <taxon>Spermatophyta</taxon>
        <taxon>Magnoliopsida</taxon>
        <taxon>eudicotyledons</taxon>
        <taxon>Gunneridae</taxon>
        <taxon>Pentapetalae</taxon>
        <taxon>asterids</taxon>
        <taxon>campanulids</taxon>
        <taxon>Escalloniales</taxon>
        <taxon>Escalloniaceae</taxon>
        <taxon>Escallonia</taxon>
    </lineage>
</organism>
<dbReference type="GO" id="GO:0009507">
    <property type="term" value="C:chloroplast"/>
    <property type="evidence" value="ECO:0007669"/>
    <property type="project" value="TreeGrafter"/>
</dbReference>
<protein>
    <recommendedName>
        <fullName evidence="1">DUF6737 domain-containing protein</fullName>
    </recommendedName>
</protein>
<evidence type="ECO:0000259" key="1">
    <source>
        <dbReference type="Pfam" id="PF20522"/>
    </source>
</evidence>
<comment type="caution">
    <text evidence="2">The sequence shown here is derived from an EMBL/GenBank/DDBJ whole genome shotgun (WGS) entry which is preliminary data.</text>
</comment>
<dbReference type="PANTHER" id="PTHR36046">
    <property type="entry name" value="PROTEIN, PUTATIVE-RELATED"/>
    <property type="match status" value="1"/>
</dbReference>
<sequence>MIALAPPVSCLLRPTPTHHAFAETQVSNSMLWPKVCSVAPQTPSFGHRSVVARGSNSIDPKFLDEEGVVDDMDGYLNQLSLEYDSVWDTKPSWCQPWTITLTGVLAYSDMIEDRRKQVTNGFEDTFGSRKNQ</sequence>
<keyword evidence="3" id="KW-1185">Reference proteome</keyword>
<dbReference type="AlphaFoldDB" id="A0AA88R1L7"/>
<dbReference type="EMBL" id="JAVXUO010002378">
    <property type="protein sequence ID" value="KAK2973745.1"/>
    <property type="molecule type" value="Genomic_DNA"/>
</dbReference>
<feature type="domain" description="DUF6737" evidence="1">
    <location>
        <begin position="85"/>
        <end position="106"/>
    </location>
</feature>
<accession>A0AA88R1L7</accession>